<keyword evidence="3" id="KW-0378">Hydrolase</keyword>
<dbReference type="InterPro" id="IPR001806">
    <property type="entry name" value="Small_GTPase"/>
</dbReference>
<dbReference type="EC" id="3.6.5.2" evidence="2"/>
<dbReference type="GO" id="GO:0005525">
    <property type="term" value="F:GTP binding"/>
    <property type="evidence" value="ECO:0007669"/>
    <property type="project" value="InterPro"/>
</dbReference>
<keyword evidence="6" id="KW-1185">Reference proteome</keyword>
<evidence type="ECO:0000256" key="1">
    <source>
        <dbReference type="ARBA" id="ARBA00008344"/>
    </source>
</evidence>
<dbReference type="STRING" id="1965070.A0A3S3SHN2"/>
<protein>
    <recommendedName>
        <fullName evidence="2">small monomeric GTPase</fullName>
        <ecNumber evidence="2">3.6.5.2</ecNumber>
    </recommendedName>
</protein>
<dbReference type="InterPro" id="IPR027417">
    <property type="entry name" value="P-loop_NTPase"/>
</dbReference>
<reference evidence="5 6" key="1">
    <citation type="journal article" date="2018" name="Gigascience">
        <title>Genomes of trombidid mites reveal novel predicted allergens and laterally-transferred genes associated with secondary metabolism.</title>
        <authorList>
            <person name="Dong X."/>
            <person name="Chaisiri K."/>
            <person name="Xia D."/>
            <person name="Armstrong S.D."/>
            <person name="Fang Y."/>
            <person name="Donnelly M.J."/>
            <person name="Kadowaki T."/>
            <person name="McGarry J.W."/>
            <person name="Darby A.C."/>
            <person name="Makepeace B.L."/>
        </authorList>
    </citation>
    <scope>NUCLEOTIDE SEQUENCE [LARGE SCALE GENOMIC DNA]</scope>
    <source>
        <strain evidence="5">UoL-WK</strain>
    </source>
</reference>
<dbReference type="PANTHER" id="PTHR45704">
    <property type="entry name" value="RAS-LIKE FAMILY MEMBER 11"/>
    <property type="match status" value="1"/>
</dbReference>
<comment type="similarity">
    <text evidence="1">Belongs to the small GTPase superfamily. Ras family.</text>
</comment>
<dbReference type="PROSITE" id="PS51419">
    <property type="entry name" value="RAB"/>
    <property type="match status" value="1"/>
</dbReference>
<dbReference type="OrthoDB" id="18798at2759"/>
<dbReference type="AlphaFoldDB" id="A0A3S3SHN2"/>
<dbReference type="GO" id="GO:0003925">
    <property type="term" value="F:G protein activity"/>
    <property type="evidence" value="ECO:0007669"/>
    <property type="project" value="UniProtKB-EC"/>
</dbReference>
<evidence type="ECO:0000313" key="6">
    <source>
        <dbReference type="Proteomes" id="UP000285301"/>
    </source>
</evidence>
<dbReference type="EMBL" id="NCKU01000777">
    <property type="protein sequence ID" value="RWS14202.1"/>
    <property type="molecule type" value="Genomic_DNA"/>
</dbReference>
<dbReference type="Gene3D" id="3.40.50.300">
    <property type="entry name" value="P-loop containing nucleotide triphosphate hydrolases"/>
    <property type="match status" value="1"/>
</dbReference>
<accession>A0A3S3SHN2</accession>
<comment type="caution">
    <text evidence="5">The sequence shown here is derived from an EMBL/GenBank/DDBJ whole genome shotgun (WGS) entry which is preliminary data.</text>
</comment>
<dbReference type="InterPro" id="IPR051065">
    <property type="entry name" value="Ras-related_GTPase"/>
</dbReference>
<evidence type="ECO:0000313" key="5">
    <source>
        <dbReference type="EMBL" id="RWS14202.1"/>
    </source>
</evidence>
<dbReference type="PRINTS" id="PR00449">
    <property type="entry name" value="RASTRNSFRMNG"/>
</dbReference>
<sequence>MTQTSKIRVLVLGSKAVGKSAVSVRFVTKRYIGEYQSNVDILYKKEYTIDDSISIKLEILDISCNSSNLCLSIKDVEDRVHWANAFLVVYSICDKQSFRDAEKYIETITSSRRASHLPITLLGNKRDLEPGRQVGLNEGRCLAHRYQCQFYEVSAAESCFGILLAWEALIKEVRAIHIRPTQRFASFSSQNRKLRITNVSKVIGAVFGRNSDAGVSYSSTYERSSSNEKQKRAANLLNGCKPKKPPNAIMIQVKRETIPAVLSL</sequence>
<dbReference type="SUPFAM" id="SSF52540">
    <property type="entry name" value="P-loop containing nucleoside triphosphate hydrolases"/>
    <property type="match status" value="1"/>
</dbReference>
<comment type="catalytic activity">
    <reaction evidence="4">
        <text>GTP + H2O = GDP + phosphate + H(+)</text>
        <dbReference type="Rhea" id="RHEA:19669"/>
        <dbReference type="ChEBI" id="CHEBI:15377"/>
        <dbReference type="ChEBI" id="CHEBI:15378"/>
        <dbReference type="ChEBI" id="CHEBI:37565"/>
        <dbReference type="ChEBI" id="CHEBI:43474"/>
        <dbReference type="ChEBI" id="CHEBI:58189"/>
        <dbReference type="EC" id="3.6.5.2"/>
    </reaction>
</comment>
<dbReference type="Pfam" id="PF00071">
    <property type="entry name" value="Ras"/>
    <property type="match status" value="1"/>
</dbReference>
<dbReference type="PROSITE" id="PS51421">
    <property type="entry name" value="RAS"/>
    <property type="match status" value="1"/>
</dbReference>
<name>A0A3S3SHN2_9ACAR</name>
<organism evidence="5 6">
    <name type="scientific">Dinothrombium tinctorium</name>
    <dbReference type="NCBI Taxonomy" id="1965070"/>
    <lineage>
        <taxon>Eukaryota</taxon>
        <taxon>Metazoa</taxon>
        <taxon>Ecdysozoa</taxon>
        <taxon>Arthropoda</taxon>
        <taxon>Chelicerata</taxon>
        <taxon>Arachnida</taxon>
        <taxon>Acari</taxon>
        <taxon>Acariformes</taxon>
        <taxon>Trombidiformes</taxon>
        <taxon>Prostigmata</taxon>
        <taxon>Anystina</taxon>
        <taxon>Parasitengona</taxon>
        <taxon>Trombidioidea</taxon>
        <taxon>Trombidiidae</taxon>
        <taxon>Dinothrombium</taxon>
    </lineage>
</organism>
<evidence type="ECO:0000256" key="2">
    <source>
        <dbReference type="ARBA" id="ARBA00011984"/>
    </source>
</evidence>
<proteinExistence type="inferred from homology"/>
<gene>
    <name evidence="5" type="ORF">B4U79_00165</name>
</gene>
<dbReference type="Proteomes" id="UP000285301">
    <property type="component" value="Unassembled WGS sequence"/>
</dbReference>
<dbReference type="SMART" id="SM00175">
    <property type="entry name" value="RAB"/>
    <property type="match status" value="1"/>
</dbReference>
<evidence type="ECO:0000256" key="4">
    <source>
        <dbReference type="ARBA" id="ARBA00048098"/>
    </source>
</evidence>
<evidence type="ECO:0000256" key="3">
    <source>
        <dbReference type="ARBA" id="ARBA00022801"/>
    </source>
</evidence>
<dbReference type="SMART" id="SM00173">
    <property type="entry name" value="RAS"/>
    <property type="match status" value="1"/>
</dbReference>